<dbReference type="HOGENOM" id="CLU_015553_1_4_10"/>
<dbReference type="STRING" id="929713.NIASO_10695"/>
<keyword evidence="5" id="KW-0998">Cell outer membrane</keyword>
<dbReference type="Proteomes" id="UP000003586">
    <property type="component" value="Chromosome"/>
</dbReference>
<evidence type="ECO:0000256" key="4">
    <source>
        <dbReference type="ARBA" id="ARBA00023136"/>
    </source>
</evidence>
<evidence type="ECO:0000256" key="1">
    <source>
        <dbReference type="ARBA" id="ARBA00004442"/>
    </source>
</evidence>
<keyword evidence="3" id="KW-0732">Signal</keyword>
<evidence type="ECO:0000256" key="3">
    <source>
        <dbReference type="ARBA" id="ARBA00022729"/>
    </source>
</evidence>
<protein>
    <submittedName>
        <fullName evidence="8">Starch-binding protein</fullName>
    </submittedName>
</protein>
<dbReference type="AlphaFoldDB" id="W0F1Y7"/>
<keyword evidence="4" id="KW-0472">Membrane</keyword>
<accession>W0F1Y7</accession>
<evidence type="ECO:0000256" key="5">
    <source>
        <dbReference type="ARBA" id="ARBA00023237"/>
    </source>
</evidence>
<evidence type="ECO:0000313" key="8">
    <source>
        <dbReference type="EMBL" id="AHF15494.1"/>
    </source>
</evidence>
<comment type="similarity">
    <text evidence="2">Belongs to the SusD family.</text>
</comment>
<dbReference type="Pfam" id="PF07980">
    <property type="entry name" value="SusD_RagB"/>
    <property type="match status" value="1"/>
</dbReference>
<keyword evidence="9" id="KW-1185">Reference proteome</keyword>
<evidence type="ECO:0000313" key="9">
    <source>
        <dbReference type="Proteomes" id="UP000003586"/>
    </source>
</evidence>
<reference evidence="8 9" key="1">
    <citation type="submission" date="2013-12" db="EMBL/GenBank/DDBJ databases">
        <authorList>
            <consortium name="DOE Joint Genome Institute"/>
            <person name="Eisen J."/>
            <person name="Huntemann M."/>
            <person name="Han J."/>
            <person name="Chen A."/>
            <person name="Kyrpides N."/>
            <person name="Mavromatis K."/>
            <person name="Markowitz V."/>
            <person name="Palaniappan K."/>
            <person name="Ivanova N."/>
            <person name="Schaumberg A."/>
            <person name="Pati A."/>
            <person name="Liolios K."/>
            <person name="Nordberg H.P."/>
            <person name="Cantor M.N."/>
            <person name="Hua S.X."/>
            <person name="Woyke T."/>
        </authorList>
    </citation>
    <scope>NUCLEOTIDE SEQUENCE [LARGE SCALE GENOMIC DNA]</scope>
    <source>
        <strain evidence="9">DSM 19437</strain>
    </source>
</reference>
<sequence>MKKHIYIIGAFIALMAASCTKFLEEKPTGFITPDAQLSSYKVARAFANGCYQSLRDAVLGGQPSSYGGRTWNLMEFMTGKSGSDLGQTGYTTFQKLTYTNEAFYVDTWWQNLYKGVGACNQAIASIPGINAADMTAEQKTNMLAEAHTMRALYYFYLVRLYGAVPKITEVPKDLNSLKPSRTPAKNIYDSIIIPDLLLAEQSTLPWKDATGLISMGAVKSILADVYLTYAGAAINGGNQYYAESAKRSLDVINKGGYSLFTEYTDMINPANKNTKEFIFQVQYAAAANNNNPLTPLTIPNYSGISLYSDEYGSVFPTTQFIASFPAGDKRVQERQFVYSSYPNAKTGATVNFGHPYIYKWFDVNAVTNTLKSDLNYTLYRLADVMLLYAEAQNRADGAPNTLAQKCVNDIRGRAQLTPFSNTNQDAFEKEVWLERYFELCFENKTWFDMVRTRKIHNDVTGNWDNFVGHTTVFGSTYAEKQLLFPLPKQETDVNPNLLPNNTGF</sequence>
<name>W0F1Y7_9BACT</name>
<evidence type="ECO:0000259" key="7">
    <source>
        <dbReference type="Pfam" id="PF14322"/>
    </source>
</evidence>
<dbReference type="OrthoDB" id="5694214at2"/>
<dbReference type="Pfam" id="PF14322">
    <property type="entry name" value="SusD-like_3"/>
    <property type="match status" value="1"/>
</dbReference>
<evidence type="ECO:0000256" key="2">
    <source>
        <dbReference type="ARBA" id="ARBA00006275"/>
    </source>
</evidence>
<dbReference type="GO" id="GO:0009279">
    <property type="term" value="C:cell outer membrane"/>
    <property type="evidence" value="ECO:0007669"/>
    <property type="project" value="UniProtKB-SubCell"/>
</dbReference>
<gene>
    <name evidence="8" type="ORF">NIASO_10695</name>
</gene>
<dbReference type="eggNOG" id="COG0702">
    <property type="taxonomic scope" value="Bacteria"/>
</dbReference>
<feature type="domain" description="RagB/SusD" evidence="6">
    <location>
        <begin position="335"/>
        <end position="500"/>
    </location>
</feature>
<dbReference type="Gene3D" id="1.25.40.390">
    <property type="match status" value="1"/>
</dbReference>
<feature type="domain" description="SusD-like N-terminal" evidence="7">
    <location>
        <begin position="93"/>
        <end position="227"/>
    </location>
</feature>
<dbReference type="EMBL" id="CP007035">
    <property type="protein sequence ID" value="AHF15494.1"/>
    <property type="molecule type" value="Genomic_DNA"/>
</dbReference>
<proteinExistence type="inferred from homology"/>
<dbReference type="InterPro" id="IPR033985">
    <property type="entry name" value="SusD-like_N"/>
</dbReference>
<dbReference type="InterPro" id="IPR012944">
    <property type="entry name" value="SusD_RagB_dom"/>
</dbReference>
<dbReference type="KEGG" id="nso:NIASO_10695"/>
<dbReference type="RefSeq" id="WP_008585444.1">
    <property type="nucleotide sequence ID" value="NZ_CP007035.1"/>
</dbReference>
<dbReference type="InterPro" id="IPR011990">
    <property type="entry name" value="TPR-like_helical_dom_sf"/>
</dbReference>
<dbReference type="SUPFAM" id="SSF48452">
    <property type="entry name" value="TPR-like"/>
    <property type="match status" value="1"/>
</dbReference>
<organism evidence="8 9">
    <name type="scientific">Niabella soli DSM 19437</name>
    <dbReference type="NCBI Taxonomy" id="929713"/>
    <lineage>
        <taxon>Bacteria</taxon>
        <taxon>Pseudomonadati</taxon>
        <taxon>Bacteroidota</taxon>
        <taxon>Chitinophagia</taxon>
        <taxon>Chitinophagales</taxon>
        <taxon>Chitinophagaceae</taxon>
        <taxon>Niabella</taxon>
    </lineage>
</organism>
<evidence type="ECO:0000259" key="6">
    <source>
        <dbReference type="Pfam" id="PF07980"/>
    </source>
</evidence>
<dbReference type="PROSITE" id="PS51257">
    <property type="entry name" value="PROKAR_LIPOPROTEIN"/>
    <property type="match status" value="1"/>
</dbReference>
<comment type="subcellular location">
    <subcellularLocation>
        <location evidence="1">Cell outer membrane</location>
    </subcellularLocation>
</comment>